<accession>A0A166JTQ1</accession>
<evidence type="ECO:0000313" key="2">
    <source>
        <dbReference type="EMBL" id="KZP21207.1"/>
    </source>
</evidence>
<dbReference type="AlphaFoldDB" id="A0A166JTQ1"/>
<dbReference type="EMBL" id="KV417549">
    <property type="protein sequence ID" value="KZP21207.1"/>
    <property type="molecule type" value="Genomic_DNA"/>
</dbReference>
<sequence>MSRFATGSRFKRIQLYISLLQHANPPILNVAAESSAGLRSHGRMFLSTSARIRSRAHRSIWQHYCDNVDIRRQQKTRSISMHFAESKLPYALVATLATLAFRKFRRAYHASITARLVGYNQNPTAVRGFRTAGLPFKLLWPTAVHDRYQAARPKFPAARRRGSRGAPMPRSWNFATTGHTTQRRHYLWQSSTFFGARDRGGDHHQV</sequence>
<evidence type="ECO:0000313" key="3">
    <source>
        <dbReference type="Proteomes" id="UP000076532"/>
    </source>
</evidence>
<organism evidence="2 3">
    <name type="scientific">Athelia psychrophila</name>
    <dbReference type="NCBI Taxonomy" id="1759441"/>
    <lineage>
        <taxon>Eukaryota</taxon>
        <taxon>Fungi</taxon>
        <taxon>Dikarya</taxon>
        <taxon>Basidiomycota</taxon>
        <taxon>Agaricomycotina</taxon>
        <taxon>Agaricomycetes</taxon>
        <taxon>Agaricomycetidae</taxon>
        <taxon>Atheliales</taxon>
        <taxon>Atheliaceae</taxon>
        <taxon>Athelia</taxon>
    </lineage>
</organism>
<dbReference type="Proteomes" id="UP000076532">
    <property type="component" value="Unassembled WGS sequence"/>
</dbReference>
<name>A0A166JTQ1_9AGAM</name>
<protein>
    <submittedName>
        <fullName evidence="2">Uncharacterized protein</fullName>
    </submittedName>
</protein>
<evidence type="ECO:0000256" key="1">
    <source>
        <dbReference type="SAM" id="MobiDB-lite"/>
    </source>
</evidence>
<gene>
    <name evidence="2" type="ORF">FIBSPDRAFT_521046</name>
</gene>
<feature type="region of interest" description="Disordered" evidence="1">
    <location>
        <begin position="156"/>
        <end position="175"/>
    </location>
</feature>
<proteinExistence type="predicted"/>
<keyword evidence="3" id="KW-1185">Reference proteome</keyword>
<reference evidence="2 3" key="1">
    <citation type="journal article" date="2016" name="Mol. Biol. Evol.">
        <title>Comparative Genomics of Early-Diverging Mushroom-Forming Fungi Provides Insights into the Origins of Lignocellulose Decay Capabilities.</title>
        <authorList>
            <person name="Nagy L.G."/>
            <person name="Riley R."/>
            <person name="Tritt A."/>
            <person name="Adam C."/>
            <person name="Daum C."/>
            <person name="Floudas D."/>
            <person name="Sun H."/>
            <person name="Yadav J.S."/>
            <person name="Pangilinan J."/>
            <person name="Larsson K.H."/>
            <person name="Matsuura K."/>
            <person name="Barry K."/>
            <person name="Labutti K."/>
            <person name="Kuo R."/>
            <person name="Ohm R.A."/>
            <person name="Bhattacharya S.S."/>
            <person name="Shirouzu T."/>
            <person name="Yoshinaga Y."/>
            <person name="Martin F.M."/>
            <person name="Grigoriev I.V."/>
            <person name="Hibbett D.S."/>
        </authorList>
    </citation>
    <scope>NUCLEOTIDE SEQUENCE [LARGE SCALE GENOMIC DNA]</scope>
    <source>
        <strain evidence="2 3">CBS 109695</strain>
    </source>
</reference>